<feature type="compositionally biased region" description="Low complexity" evidence="10">
    <location>
        <begin position="319"/>
        <end position="331"/>
    </location>
</feature>
<evidence type="ECO:0000256" key="10">
    <source>
        <dbReference type="SAM" id="MobiDB-lite"/>
    </source>
</evidence>
<dbReference type="PANTHER" id="PTHR13208:SF2">
    <property type="entry name" value="MEDIATOR OF RNA POLYMERASE II TRANSCRIPTION SUBUNIT 4"/>
    <property type="match status" value="1"/>
</dbReference>
<protein>
    <recommendedName>
        <fullName evidence="3 8">Mediator of RNA polymerase II transcription subunit 4</fullName>
    </recommendedName>
    <alternativeName>
        <fullName evidence="7 8">Mediator complex subunit 4</fullName>
    </alternativeName>
</protein>
<dbReference type="AlphaFoldDB" id="A0A4Y7N2J6"/>
<evidence type="ECO:0000313" key="11">
    <source>
        <dbReference type="EMBL" id="SVE87023.1"/>
    </source>
</evidence>
<accession>A0A4Y7N2J6</accession>
<evidence type="ECO:0000256" key="7">
    <source>
        <dbReference type="ARBA" id="ARBA00031257"/>
    </source>
</evidence>
<evidence type="ECO:0000256" key="1">
    <source>
        <dbReference type="ARBA" id="ARBA00004123"/>
    </source>
</evidence>
<dbReference type="Pfam" id="PF10018">
    <property type="entry name" value="Med4"/>
    <property type="match status" value="1"/>
</dbReference>
<proteinExistence type="evidence at transcript level"/>
<evidence type="ECO:0000256" key="8">
    <source>
        <dbReference type="RuleBase" id="RU364141"/>
    </source>
</evidence>
<evidence type="ECO:0000256" key="6">
    <source>
        <dbReference type="ARBA" id="ARBA00023242"/>
    </source>
</evidence>
<reference evidence="11" key="1">
    <citation type="submission" date="2018-08" db="EMBL/GenBank/DDBJ databases">
        <authorList>
            <person name="Cornetti L."/>
        </authorList>
    </citation>
    <scope>NUCLEOTIDE SEQUENCE</scope>
    <source>
        <strain evidence="11">IL-KYN-4</strain>
    </source>
</reference>
<sequence length="331" mass="37180">MHTRLLCSSMGKDNVDYEKWCQTDENVKILKIVEDIKKLYRQIHALTEQKFQLVPLLAPGVLANWLLQKCGITTSNQYMNETFKRVCDGLTHSNKMELLDNLIAQKQQKPVSAEHSQLVELVLQKDTELKATLKLAEEQGVLQQKVVALETEVERHDIEIRNLQKQLKEAEQLLATAIFQAKQKLQAIAKANSRPVNSEELIKFAHRISASNAVCAPLNWQQGDLRRPYPTDIEMRLGFLGRLGEMNVNGHMSFPELLHRPNHSMQQGSSVPNSQAGTYSWLSQNDLQMPGLSVSHLGVGGGMDHKTPKKENEDVDVMSTDSSSSSSSDSQ</sequence>
<dbReference type="EMBL" id="LR017404">
    <property type="protein sequence ID" value="SVE87023.1"/>
    <property type="molecule type" value="mRNA"/>
</dbReference>
<dbReference type="GO" id="GO:0070847">
    <property type="term" value="C:core mediator complex"/>
    <property type="evidence" value="ECO:0007669"/>
    <property type="project" value="TreeGrafter"/>
</dbReference>
<organism evidence="11">
    <name type="scientific">Daphnia similis</name>
    <dbReference type="NCBI Taxonomy" id="35528"/>
    <lineage>
        <taxon>Eukaryota</taxon>
        <taxon>Metazoa</taxon>
        <taxon>Ecdysozoa</taxon>
        <taxon>Arthropoda</taxon>
        <taxon>Crustacea</taxon>
        <taxon>Branchiopoda</taxon>
        <taxon>Diplostraca</taxon>
        <taxon>Cladocera</taxon>
        <taxon>Anomopoda</taxon>
        <taxon>Daphniidae</taxon>
        <taxon>Daphnia</taxon>
        <taxon>Daphnia similis group</taxon>
    </lineage>
</organism>
<gene>
    <name evidence="11" type="primary">EOG090X0DX5</name>
    <name evidence="8" type="synonym">MED4</name>
</gene>
<evidence type="ECO:0000256" key="3">
    <source>
        <dbReference type="ARBA" id="ARBA00020629"/>
    </source>
</evidence>
<evidence type="ECO:0000256" key="2">
    <source>
        <dbReference type="ARBA" id="ARBA00009626"/>
    </source>
</evidence>
<name>A0A4Y7N2J6_9CRUS</name>
<keyword evidence="8" id="KW-0010">Activator</keyword>
<dbReference type="PANTHER" id="PTHR13208">
    <property type="entry name" value="MEDIATOR OF RNA POLYMERASE II TRANSCRIPTION SUBUNIT 4"/>
    <property type="match status" value="1"/>
</dbReference>
<feature type="region of interest" description="Disordered" evidence="10">
    <location>
        <begin position="292"/>
        <end position="331"/>
    </location>
</feature>
<evidence type="ECO:0000256" key="5">
    <source>
        <dbReference type="ARBA" id="ARBA00023163"/>
    </source>
</evidence>
<comment type="function">
    <text evidence="8">Component of the Mediator complex, a coactivator involved in the regulated transcription of nearly all RNA polymerase II-dependent genes. Mediator functions as a bridge to convey information from gene-specific regulatory proteins to the basal RNA polymerase II transcription machinery. Mediator is recruited to promoters by direct interactions with regulatory proteins and serves as a scaffold for the assembly of a functional preinitiation complex with RNA polymerase II and the general transcription factors.</text>
</comment>
<feature type="coiled-coil region" evidence="9">
    <location>
        <begin position="146"/>
        <end position="180"/>
    </location>
</feature>
<evidence type="ECO:0000256" key="4">
    <source>
        <dbReference type="ARBA" id="ARBA00023015"/>
    </source>
</evidence>
<keyword evidence="5 8" id="KW-0804">Transcription</keyword>
<keyword evidence="9" id="KW-0175">Coiled coil</keyword>
<dbReference type="GO" id="GO:0006357">
    <property type="term" value="P:regulation of transcription by RNA polymerase II"/>
    <property type="evidence" value="ECO:0007669"/>
    <property type="project" value="InterPro"/>
</dbReference>
<comment type="subunit">
    <text evidence="8">Component of the Mediator complex.</text>
</comment>
<keyword evidence="4 8" id="KW-0805">Transcription regulation</keyword>
<dbReference type="GO" id="GO:0016592">
    <property type="term" value="C:mediator complex"/>
    <property type="evidence" value="ECO:0007669"/>
    <property type="project" value="InterPro"/>
</dbReference>
<evidence type="ECO:0000256" key="9">
    <source>
        <dbReference type="SAM" id="Coils"/>
    </source>
</evidence>
<feature type="compositionally biased region" description="Polar residues" evidence="10">
    <location>
        <begin position="263"/>
        <end position="277"/>
    </location>
</feature>
<feature type="compositionally biased region" description="Basic and acidic residues" evidence="10">
    <location>
        <begin position="303"/>
        <end position="312"/>
    </location>
</feature>
<comment type="similarity">
    <text evidence="2 8">Belongs to the Mediator complex subunit 4 family.</text>
</comment>
<dbReference type="InterPro" id="IPR019258">
    <property type="entry name" value="Mediator_Med4"/>
</dbReference>
<dbReference type="GO" id="GO:0003712">
    <property type="term" value="F:transcription coregulator activity"/>
    <property type="evidence" value="ECO:0007669"/>
    <property type="project" value="InterPro"/>
</dbReference>
<keyword evidence="6 8" id="KW-0539">Nucleus</keyword>
<comment type="subcellular location">
    <subcellularLocation>
        <location evidence="1 8">Nucleus</location>
    </subcellularLocation>
</comment>
<feature type="region of interest" description="Disordered" evidence="10">
    <location>
        <begin position="258"/>
        <end position="277"/>
    </location>
</feature>